<evidence type="ECO:0000313" key="2">
    <source>
        <dbReference type="Proteomes" id="UP000011873"/>
    </source>
</evidence>
<dbReference type="EMBL" id="ANMU01000075">
    <property type="protein sequence ID" value="EMJ81934.1"/>
    <property type="molecule type" value="Genomic_DNA"/>
</dbReference>
<sequence>MQQGADPTVKNGFGETPLERAKYLMNLGRKNNYDALRFLEDAP</sequence>
<comment type="caution">
    <text evidence="1">The sequence shown here is derived from an EMBL/GenBank/DDBJ whole genome shotgun (WGS) entry which is preliminary data.</text>
</comment>
<evidence type="ECO:0000313" key="1">
    <source>
        <dbReference type="EMBL" id="EMJ81934.1"/>
    </source>
</evidence>
<evidence type="ECO:0008006" key="3">
    <source>
        <dbReference type="Google" id="ProtNLM"/>
    </source>
</evidence>
<dbReference type="Proteomes" id="UP000011873">
    <property type="component" value="Unassembled WGS sequence"/>
</dbReference>
<accession>M6BR25</accession>
<dbReference type="PATRIC" id="fig|1218567.3.peg.2024"/>
<dbReference type="AlphaFoldDB" id="M6BR25"/>
<protein>
    <recommendedName>
        <fullName evidence="3">Ankyrin repeat protein</fullName>
    </recommendedName>
</protein>
<name>M6BR25_LEPBO</name>
<gene>
    <name evidence="1" type="ORF">LEP1GSC016_3893</name>
</gene>
<organism evidence="1 2">
    <name type="scientific">Leptospira borgpetersenii serovar Hardjo-bovis str. Sponselee</name>
    <dbReference type="NCBI Taxonomy" id="1303729"/>
    <lineage>
        <taxon>Bacteria</taxon>
        <taxon>Pseudomonadati</taxon>
        <taxon>Spirochaetota</taxon>
        <taxon>Spirochaetia</taxon>
        <taxon>Leptospirales</taxon>
        <taxon>Leptospiraceae</taxon>
        <taxon>Leptospira</taxon>
    </lineage>
</organism>
<reference evidence="1 2" key="1">
    <citation type="submission" date="2013-01" db="EMBL/GenBank/DDBJ databases">
        <authorList>
            <person name="Harkins D.M."/>
            <person name="Durkin A.S."/>
            <person name="Brinkac L.M."/>
            <person name="Haft D.H."/>
            <person name="Selengut J.D."/>
            <person name="Sanka R."/>
            <person name="DePew J."/>
            <person name="Purushe J."/>
            <person name="Galloway R.L."/>
            <person name="Vinetz J.M."/>
            <person name="Sutton G.G."/>
            <person name="Nierman W.C."/>
            <person name="Fouts D.E."/>
        </authorList>
    </citation>
    <scope>NUCLEOTIDE SEQUENCE [LARGE SCALE GENOMIC DNA]</scope>
    <source>
        <strain evidence="1 2">Sponselee CDC</strain>
    </source>
</reference>
<proteinExistence type="predicted"/>